<dbReference type="InterPro" id="IPR006584">
    <property type="entry name" value="Cellulose-bd_IV"/>
</dbReference>
<protein>
    <submittedName>
        <fullName evidence="5">Beta-1,3-glucanase family protein</fullName>
    </submittedName>
</protein>
<dbReference type="InterPro" id="IPR026444">
    <property type="entry name" value="Secre_tail"/>
</dbReference>
<dbReference type="Gene3D" id="2.60.110.10">
    <property type="entry name" value="Thaumatin"/>
    <property type="match status" value="1"/>
</dbReference>
<dbReference type="InterPro" id="IPR037398">
    <property type="entry name" value="Glyco_hydro_64_fam"/>
</dbReference>
<dbReference type="PANTHER" id="PTHR38165:SF1">
    <property type="entry name" value="GLUCANASE B"/>
    <property type="match status" value="1"/>
</dbReference>
<dbReference type="NCBIfam" id="TIGR04183">
    <property type="entry name" value="Por_Secre_tail"/>
    <property type="match status" value="1"/>
</dbReference>
<dbReference type="EMBL" id="JAUQSY010000002">
    <property type="protein sequence ID" value="MDO7873624.1"/>
    <property type="molecule type" value="Genomic_DNA"/>
</dbReference>
<keyword evidence="6" id="KW-1185">Reference proteome</keyword>
<dbReference type="PROSITE" id="PS51175">
    <property type="entry name" value="CBM6"/>
    <property type="match status" value="2"/>
</dbReference>
<dbReference type="CDD" id="cd09214">
    <property type="entry name" value="GH64-like"/>
    <property type="match status" value="1"/>
</dbReference>
<keyword evidence="1 2" id="KW-0732">Signal</keyword>
<reference evidence="5" key="1">
    <citation type="submission" date="2023-07" db="EMBL/GenBank/DDBJ databases">
        <authorList>
            <person name="Kim M.K."/>
        </authorList>
    </citation>
    <scope>NUCLEOTIDE SEQUENCE</scope>
    <source>
        <strain evidence="5">ASUV-10-1</strain>
    </source>
</reference>
<organism evidence="5 6">
    <name type="scientific">Hymenobacter aranciens</name>
    <dbReference type="NCBI Taxonomy" id="3063996"/>
    <lineage>
        <taxon>Bacteria</taxon>
        <taxon>Pseudomonadati</taxon>
        <taxon>Bacteroidota</taxon>
        <taxon>Cytophagia</taxon>
        <taxon>Cytophagales</taxon>
        <taxon>Hymenobacteraceae</taxon>
        <taxon>Hymenobacter</taxon>
    </lineage>
</organism>
<name>A0ABT9B7E4_9BACT</name>
<dbReference type="InterPro" id="IPR008979">
    <property type="entry name" value="Galactose-bd-like_sf"/>
</dbReference>
<dbReference type="SUPFAM" id="SSF49785">
    <property type="entry name" value="Galactose-binding domain-like"/>
    <property type="match status" value="2"/>
</dbReference>
<evidence type="ECO:0000259" key="3">
    <source>
        <dbReference type="PROSITE" id="PS51175"/>
    </source>
</evidence>
<dbReference type="Gene3D" id="2.60.120.260">
    <property type="entry name" value="Galactose-binding domain-like"/>
    <property type="match status" value="2"/>
</dbReference>
<dbReference type="PANTHER" id="PTHR38165">
    <property type="match status" value="1"/>
</dbReference>
<dbReference type="Gene3D" id="3.30.920.50">
    <property type="entry name" value="Beta-1,3-glucanase, C-terminal domain"/>
    <property type="match status" value="1"/>
</dbReference>
<evidence type="ECO:0000313" key="6">
    <source>
        <dbReference type="Proteomes" id="UP001176429"/>
    </source>
</evidence>
<accession>A0ABT9B7E4</accession>
<feature type="domain" description="CBM6" evidence="3">
    <location>
        <begin position="554"/>
        <end position="676"/>
    </location>
</feature>
<dbReference type="Pfam" id="PF03422">
    <property type="entry name" value="CBM_6"/>
    <property type="match status" value="2"/>
</dbReference>
<dbReference type="SMART" id="SM00606">
    <property type="entry name" value="CBD_IV"/>
    <property type="match status" value="2"/>
</dbReference>
<dbReference type="PROSITE" id="PS52006">
    <property type="entry name" value="GH64"/>
    <property type="match status" value="1"/>
</dbReference>
<feature type="chain" id="PRO_5047532273" evidence="2">
    <location>
        <begin position="24"/>
        <end position="767"/>
    </location>
</feature>
<evidence type="ECO:0000256" key="2">
    <source>
        <dbReference type="SAM" id="SignalP"/>
    </source>
</evidence>
<feature type="signal peptide" evidence="2">
    <location>
        <begin position="1"/>
        <end position="23"/>
    </location>
</feature>
<dbReference type="Pfam" id="PF18962">
    <property type="entry name" value="Por_Secre_tail"/>
    <property type="match status" value="1"/>
</dbReference>
<feature type="domain" description="GH64" evidence="4">
    <location>
        <begin position="25"/>
        <end position="411"/>
    </location>
</feature>
<evidence type="ECO:0000259" key="4">
    <source>
        <dbReference type="PROSITE" id="PS52006"/>
    </source>
</evidence>
<sequence>MRKPALSFLLGLVALLLPFASWAGNPALPFQITNASTTPDADLYVAIVGIDGNGNHCWINPTNSQVLPMSSSYNTVTGPTYNGNTGPGANSKYANCFFKLSTIPNKTFNLPYIAGCRVYISRQSQLYFYFFGASGAPSGYSAPDPQNPNDPNKGLIYEIIELTNNAGGIFCNTSRVDAFHYPMGLELFGGGGYYKRTGELKTAAQILAAYQANVPSEFQSLANASTGIIYCPGKSPAFQAGGAQAGYFNSYIDAIWTKYKTTDLIFYAGNAGVFKGRVDANNRLVVVGQSGAFTGRTGIIPSKPTQLDMLEARGALATGVSDVTVDLVVQSQVAAAINRHIISTAAGSPGQQDFYNASTYFQTAPMNYYARFWHLPGISVDNFSYGFAYDDVNDQSSTLQNTAPTKVVAVWGGFAGSVTPQAIPGKIEAESFTAQQGTDSEVTTDTGGGRNVDWYETGDWLDYSVNVATAGTYTAQFRVASANGGATLQLRNSSGTVLGSINVGNTGGWQNWQTISTNVTLPAGTQTLRLHASASTGCNVNWLNFVAASSAFSVTLQAEAANVNNGMTMEACTDVGGGQNAGYIDAGDYLVWNGINFPTTGTYTIEYRVASGASGGTISSDLNAGNIQFGNSTIAGTGGWQNWTTVSKNVTINAGTYNFGIYAQTGGYNLNYVRITKAAGARPLATANDQLASQLSLYPNPVAEKLQLETTPALAGSSYRLLNSVGQAVGSGQLGNTLNVANLPAGLYMLVVTTADKQTVTKRFTKL</sequence>
<dbReference type="InterPro" id="IPR005084">
    <property type="entry name" value="CBM6"/>
</dbReference>
<evidence type="ECO:0000313" key="5">
    <source>
        <dbReference type="EMBL" id="MDO7873624.1"/>
    </source>
</evidence>
<dbReference type="InterPro" id="IPR032477">
    <property type="entry name" value="Glyco_hydro_64"/>
</dbReference>
<evidence type="ECO:0000256" key="1">
    <source>
        <dbReference type="ARBA" id="ARBA00022729"/>
    </source>
</evidence>
<dbReference type="Proteomes" id="UP001176429">
    <property type="component" value="Unassembled WGS sequence"/>
</dbReference>
<dbReference type="InterPro" id="IPR037176">
    <property type="entry name" value="Osmotin/thaumatin-like_sf"/>
</dbReference>
<dbReference type="Pfam" id="PF16483">
    <property type="entry name" value="Glyco_hydro_64"/>
    <property type="match status" value="1"/>
</dbReference>
<gene>
    <name evidence="5" type="ORF">Q5H93_02685</name>
</gene>
<comment type="caution">
    <text evidence="5">The sequence shown here is derived from an EMBL/GenBank/DDBJ whole genome shotgun (WGS) entry which is preliminary data.</text>
</comment>
<proteinExistence type="predicted"/>
<dbReference type="CDD" id="cd04080">
    <property type="entry name" value="CBM6_cellulase-like"/>
    <property type="match status" value="2"/>
</dbReference>
<dbReference type="RefSeq" id="WP_305004940.1">
    <property type="nucleotide sequence ID" value="NZ_JAUQSY010000002.1"/>
</dbReference>
<dbReference type="InterPro" id="IPR042517">
    <property type="entry name" value="Glyco_hydro_64_N_2"/>
</dbReference>
<feature type="domain" description="CBM6" evidence="3">
    <location>
        <begin position="425"/>
        <end position="546"/>
    </location>
</feature>